<dbReference type="InterPro" id="IPR036322">
    <property type="entry name" value="WD40_repeat_dom_sf"/>
</dbReference>
<dbReference type="PROSITE" id="PS00678">
    <property type="entry name" value="WD_REPEATS_1"/>
    <property type="match status" value="1"/>
</dbReference>
<protein>
    <submittedName>
        <fullName evidence="7">Uncharacterized protein</fullName>
    </submittedName>
</protein>
<feature type="compositionally biased region" description="Acidic residues" evidence="6">
    <location>
        <begin position="129"/>
        <end position="147"/>
    </location>
</feature>
<dbReference type="GO" id="GO:0005634">
    <property type="term" value="C:nucleus"/>
    <property type="evidence" value="ECO:0007669"/>
    <property type="project" value="UniProtKB-SubCell"/>
</dbReference>
<dbReference type="PANTHER" id="PTHR19865:SF0">
    <property type="entry name" value="U3 SMALL NUCLEOLAR RNA-INTERACTING PROTEIN 2"/>
    <property type="match status" value="1"/>
</dbReference>
<dbReference type="PROSITE" id="PS50294">
    <property type="entry name" value="WD_REPEATS_REGION"/>
    <property type="match status" value="2"/>
</dbReference>
<dbReference type="PROSITE" id="PS50082">
    <property type="entry name" value="WD_REPEATS_2"/>
    <property type="match status" value="3"/>
</dbReference>
<feature type="compositionally biased region" description="Basic and acidic residues" evidence="6">
    <location>
        <begin position="105"/>
        <end position="125"/>
    </location>
</feature>
<dbReference type="EMBL" id="JALLAZ020001184">
    <property type="protein sequence ID" value="KAL3779097.1"/>
    <property type="molecule type" value="Genomic_DNA"/>
</dbReference>
<feature type="compositionally biased region" description="Low complexity" evidence="6">
    <location>
        <begin position="1"/>
        <end position="14"/>
    </location>
</feature>
<evidence type="ECO:0000313" key="8">
    <source>
        <dbReference type="Proteomes" id="UP001530315"/>
    </source>
</evidence>
<dbReference type="SMART" id="SM00320">
    <property type="entry name" value="WD40"/>
    <property type="match status" value="6"/>
</dbReference>
<keyword evidence="4" id="KW-0539">Nucleus</keyword>
<dbReference type="InterPro" id="IPR001680">
    <property type="entry name" value="WD40_rpt"/>
</dbReference>
<comment type="subcellular location">
    <subcellularLocation>
        <location evidence="1">Nucleus</location>
    </subcellularLocation>
</comment>
<dbReference type="Gene3D" id="2.130.10.10">
    <property type="entry name" value="YVTN repeat-like/Quinoprotein amine dehydrogenase"/>
    <property type="match status" value="1"/>
</dbReference>
<keyword evidence="2 5" id="KW-0853">WD repeat</keyword>
<feature type="region of interest" description="Disordered" evidence="6">
    <location>
        <begin position="1"/>
        <end position="162"/>
    </location>
</feature>
<dbReference type="AlphaFoldDB" id="A0ABD3NTE9"/>
<evidence type="ECO:0000256" key="3">
    <source>
        <dbReference type="ARBA" id="ARBA00022737"/>
    </source>
</evidence>
<feature type="repeat" description="WD" evidence="5">
    <location>
        <begin position="362"/>
        <end position="403"/>
    </location>
</feature>
<feature type="region of interest" description="Disordered" evidence="6">
    <location>
        <begin position="204"/>
        <end position="243"/>
    </location>
</feature>
<evidence type="ECO:0000256" key="4">
    <source>
        <dbReference type="ARBA" id="ARBA00023242"/>
    </source>
</evidence>
<dbReference type="Pfam" id="PF00400">
    <property type="entry name" value="WD40"/>
    <property type="match status" value="5"/>
</dbReference>
<comment type="caution">
    <text evidence="7">The sequence shown here is derived from an EMBL/GenBank/DDBJ whole genome shotgun (WGS) entry which is preliminary data.</text>
</comment>
<dbReference type="Proteomes" id="UP001530315">
    <property type="component" value="Unassembled WGS sequence"/>
</dbReference>
<organism evidence="7 8">
    <name type="scientific">Stephanodiscus triporus</name>
    <dbReference type="NCBI Taxonomy" id="2934178"/>
    <lineage>
        <taxon>Eukaryota</taxon>
        <taxon>Sar</taxon>
        <taxon>Stramenopiles</taxon>
        <taxon>Ochrophyta</taxon>
        <taxon>Bacillariophyta</taxon>
        <taxon>Coscinodiscophyceae</taxon>
        <taxon>Thalassiosirophycidae</taxon>
        <taxon>Stephanodiscales</taxon>
        <taxon>Stephanodiscaceae</taxon>
        <taxon>Stephanodiscus</taxon>
    </lineage>
</organism>
<name>A0ABD3NTE9_9STRA</name>
<keyword evidence="3" id="KW-0677">Repeat</keyword>
<accession>A0ABD3NTE9</accession>
<evidence type="ECO:0000256" key="1">
    <source>
        <dbReference type="ARBA" id="ARBA00004123"/>
    </source>
</evidence>
<reference evidence="7 8" key="1">
    <citation type="submission" date="2024-10" db="EMBL/GenBank/DDBJ databases">
        <title>Updated reference genomes for cyclostephanoid diatoms.</title>
        <authorList>
            <person name="Roberts W.R."/>
            <person name="Alverson A.J."/>
        </authorList>
    </citation>
    <scope>NUCLEOTIDE SEQUENCE [LARGE SCALE GENOMIC DNA]</scope>
    <source>
        <strain evidence="7 8">AJA276-08</strain>
    </source>
</reference>
<dbReference type="InterPro" id="IPR019775">
    <property type="entry name" value="WD40_repeat_CS"/>
</dbReference>
<evidence type="ECO:0000256" key="2">
    <source>
        <dbReference type="ARBA" id="ARBA00022574"/>
    </source>
</evidence>
<feature type="compositionally biased region" description="Acidic residues" evidence="6">
    <location>
        <begin position="74"/>
        <end position="104"/>
    </location>
</feature>
<evidence type="ECO:0000256" key="5">
    <source>
        <dbReference type="PROSITE-ProRule" id="PRU00221"/>
    </source>
</evidence>
<sequence length="638" mass="68924">MAPSRSGRSASSVGGIVGRGGARRRDDNVVTKKRRSKLVVDLSSGGGRGGHGRRGRSGHDDDDDDDGIAAPALLDDEDVESDEDALDGSGDEMDDEEEEEEEETADAKRLRLAREYLDGMEEANRDSSSSEDDDDDDDREGESDDDGGGTSSSGGDGIGRRIAEERLRRSGLFELRIADDVAGGIRESRRDIVASARCGPTIGDAAARTVDDDDGDEAGSSAAGVLLRSPRTSSSSSAEDEARSWLDRGRASYHRGHDRAPTCVSLSRDGRVAYSGSKDGSLLAWDVEAGGRRTSRLLPSISGTARSGGDGNRGEILAIATSDDGRYLAVGGRDDRVRIFDVRTTASSSSSSRSSSSPVATFEGHKRAVTALAFRPRALDLYSGSDDRCVRRYDLNSMTYVETLYGHQSPIVDVCCPSKNRPVTVSRDRTVRVWKVEEDSHLVYRPGGDAGAAECVSAMRNGWFVTGHDDGRLALWREEKKRPVGNVVVAAHGHVGDSSGGVTRGVMCCDALGMSDVLATGSNDGYLRFWRVSRFASLAASAFLCDFFLHLHKLRPADDFVWRAERWHRQITAEEKDAGIKPLEEVPIHGYINSIAMGPGGRFCVAAVGQEPRLGRWDRVPRAKNRFAIIRIHGDESK</sequence>
<gene>
    <name evidence="7" type="ORF">ACHAW5_002343</name>
</gene>
<dbReference type="InterPro" id="IPR039241">
    <property type="entry name" value="Rrp9-like"/>
</dbReference>
<dbReference type="InterPro" id="IPR015943">
    <property type="entry name" value="WD40/YVTN_repeat-like_dom_sf"/>
</dbReference>
<proteinExistence type="predicted"/>
<keyword evidence="8" id="KW-1185">Reference proteome</keyword>
<feature type="repeat" description="WD" evidence="5">
    <location>
        <begin position="309"/>
        <end position="350"/>
    </location>
</feature>
<evidence type="ECO:0000256" key="6">
    <source>
        <dbReference type="SAM" id="MobiDB-lite"/>
    </source>
</evidence>
<feature type="compositionally biased region" description="Gly residues" evidence="6">
    <location>
        <begin position="148"/>
        <end position="157"/>
    </location>
</feature>
<dbReference type="PANTHER" id="PTHR19865">
    <property type="entry name" value="U3 SMALL NUCLEOLAR RNA INTERACTING PROTEIN 2"/>
    <property type="match status" value="1"/>
</dbReference>
<feature type="repeat" description="WD" evidence="5">
    <location>
        <begin position="254"/>
        <end position="295"/>
    </location>
</feature>
<dbReference type="SUPFAM" id="SSF50978">
    <property type="entry name" value="WD40 repeat-like"/>
    <property type="match status" value="1"/>
</dbReference>
<evidence type="ECO:0000313" key="7">
    <source>
        <dbReference type="EMBL" id="KAL3779097.1"/>
    </source>
</evidence>